<dbReference type="InterPro" id="IPR036291">
    <property type="entry name" value="NAD(P)-bd_dom_sf"/>
</dbReference>
<evidence type="ECO:0000256" key="1">
    <source>
        <dbReference type="ARBA" id="ARBA00007637"/>
    </source>
</evidence>
<evidence type="ECO:0000259" key="2">
    <source>
        <dbReference type="Pfam" id="PF01370"/>
    </source>
</evidence>
<dbReference type="CDD" id="cd05255">
    <property type="entry name" value="SQD1_like_SDR_e"/>
    <property type="match status" value="1"/>
</dbReference>
<name>A0ABY4GZ37_9BACI</name>
<dbReference type="EMBL" id="CP095074">
    <property type="protein sequence ID" value="UOQ93462.1"/>
    <property type="molecule type" value="Genomic_DNA"/>
</dbReference>
<protein>
    <submittedName>
        <fullName evidence="3">NAD-dependent epimerase/dehydratase family protein</fullName>
    </submittedName>
</protein>
<dbReference type="Pfam" id="PF01370">
    <property type="entry name" value="Epimerase"/>
    <property type="match status" value="1"/>
</dbReference>
<dbReference type="Gene3D" id="3.40.50.720">
    <property type="entry name" value="NAD(P)-binding Rossmann-like Domain"/>
    <property type="match status" value="1"/>
</dbReference>
<dbReference type="RefSeq" id="WP_244753062.1">
    <property type="nucleotide sequence ID" value="NZ_CP095074.1"/>
</dbReference>
<evidence type="ECO:0000313" key="3">
    <source>
        <dbReference type="EMBL" id="UOQ93462.1"/>
    </source>
</evidence>
<reference evidence="3 4" key="1">
    <citation type="submission" date="2022-04" db="EMBL/GenBank/DDBJ databases">
        <title>Halobacillus sp. isolated from saltern.</title>
        <authorList>
            <person name="Won M."/>
            <person name="Lee C.-M."/>
            <person name="Woen H.-Y."/>
            <person name="Kwon S.-W."/>
        </authorList>
    </citation>
    <scope>NUCLEOTIDE SEQUENCE [LARGE SCALE GENOMIC DNA]</scope>
    <source>
        <strain evidence="3 4">SSTM10-2</strain>
    </source>
</reference>
<dbReference type="PANTHER" id="PTHR43000">
    <property type="entry name" value="DTDP-D-GLUCOSE 4,6-DEHYDRATASE-RELATED"/>
    <property type="match status" value="1"/>
</dbReference>
<feature type="domain" description="NAD-dependent epimerase/dehydratase" evidence="2">
    <location>
        <begin position="3"/>
        <end position="291"/>
    </location>
</feature>
<gene>
    <name evidence="3" type="ORF">MUO14_00180</name>
</gene>
<dbReference type="Gene3D" id="3.90.25.10">
    <property type="entry name" value="UDP-galactose 4-epimerase, domain 1"/>
    <property type="match status" value="1"/>
</dbReference>
<sequence length="382" mass="43519">MKIIVAGGDGFCGWPTALYLSKQGHEVTIVDNLVRRKIDNELNSNSVTPIAALEERVAKWKELSGNTIRTFIGDLNHYDFLREVFRQINPDAFVHFAEQRSAPYSMIDREHAVYTQSNNVIGNLNVLYAIKEFAPECHLIKLGTMGEYGTPNIDIEEGYIEIEHKGRKDLLPYPKQPGSFYHLSKVHDSHNIMFACKIWGIRATDLNQGVVYGLHTEETKMDPVLANRVDYDGVYGTALNRFINQAAIGHDITVYGSGGQTRAFLNIEDTVRCVEIAAENPADQGEFRVFNQFTEWFSVNELAERVQKIAKEEGLDTRVKKIENPRIEAEDHYYNAINTKLRDLGLEPHLLTDEVIRDILRVAIENKERIIEDNVLPSITWK</sequence>
<dbReference type="Proteomes" id="UP000831880">
    <property type="component" value="Chromosome"/>
</dbReference>
<comment type="similarity">
    <text evidence="1">Belongs to the NAD(P)-dependent epimerase/dehydratase family.</text>
</comment>
<proteinExistence type="inferred from homology"/>
<keyword evidence="4" id="KW-1185">Reference proteome</keyword>
<dbReference type="SUPFAM" id="SSF51735">
    <property type="entry name" value="NAD(P)-binding Rossmann-fold domains"/>
    <property type="match status" value="1"/>
</dbReference>
<accession>A0ABY4GZ37</accession>
<dbReference type="InterPro" id="IPR001509">
    <property type="entry name" value="Epimerase_deHydtase"/>
</dbReference>
<evidence type="ECO:0000313" key="4">
    <source>
        <dbReference type="Proteomes" id="UP000831880"/>
    </source>
</evidence>
<organism evidence="3 4">
    <name type="scientific">Halobacillus shinanisalinarum</name>
    <dbReference type="NCBI Taxonomy" id="2932258"/>
    <lineage>
        <taxon>Bacteria</taxon>
        <taxon>Bacillati</taxon>
        <taxon>Bacillota</taxon>
        <taxon>Bacilli</taxon>
        <taxon>Bacillales</taxon>
        <taxon>Bacillaceae</taxon>
        <taxon>Halobacillus</taxon>
    </lineage>
</organism>